<sequence>MIANTVLVLTSEEDSTADLVIDELRKREASIVRMDTGDFPTGLRLSAHISDEGWRGRIDGDDAAVDLSQVEAVYYRRPTRFVLPEGMSDGDAVFATVEARLGFGGVLAALDTRWVNHPHRVAAAEYKPVGLRAATRCGLRVPRTLITNDHATLVEFAATVGGPVICKTLGSVVLTEGSEPLMTYTTRIDPEAVDPAQLAATAHLIQARVPKAFEVRVTMVGRTSLAVAIHADSDRGREDWRGDFASLRYEIMNTPPQVAGQMAAYMDVLGLLYCAFDFVVDPDHLWWFLEGNPMGQWGWLQEETGAPIAATLADLLVNGTGTC</sequence>
<dbReference type="PANTHER" id="PTHR21621">
    <property type="entry name" value="RIBOSOMAL PROTEIN S6 MODIFICATION PROTEIN"/>
    <property type="match status" value="1"/>
</dbReference>
<dbReference type="GO" id="GO:0046872">
    <property type="term" value="F:metal ion binding"/>
    <property type="evidence" value="ECO:0007669"/>
    <property type="project" value="InterPro"/>
</dbReference>
<proteinExistence type="predicted"/>
<keyword evidence="1" id="KW-0547">Nucleotide-binding</keyword>
<name>A0A8J7GBR5_9ACTN</name>
<dbReference type="GO" id="GO:0009432">
    <property type="term" value="P:SOS response"/>
    <property type="evidence" value="ECO:0007669"/>
    <property type="project" value="TreeGrafter"/>
</dbReference>
<dbReference type="InterPro" id="IPR026449">
    <property type="entry name" value="GRASP_SAV_5884"/>
</dbReference>
<dbReference type="Gene3D" id="3.30.470.20">
    <property type="entry name" value="ATP-grasp fold, B domain"/>
    <property type="match status" value="1"/>
</dbReference>
<keyword evidence="1" id="KW-0067">ATP-binding</keyword>
<gene>
    <name evidence="3" type="ORF">IW245_000785</name>
</gene>
<evidence type="ECO:0000313" key="3">
    <source>
        <dbReference type="EMBL" id="MBG6134591.1"/>
    </source>
</evidence>
<dbReference type="Pfam" id="PF21068">
    <property type="entry name" value="ATPgraspMvdD"/>
    <property type="match status" value="1"/>
</dbReference>
<dbReference type="GO" id="GO:0018169">
    <property type="term" value="F:ribosomal S6-glutamic acid ligase activity"/>
    <property type="evidence" value="ECO:0007669"/>
    <property type="project" value="TreeGrafter"/>
</dbReference>
<dbReference type="InterPro" id="IPR011761">
    <property type="entry name" value="ATP-grasp"/>
</dbReference>
<dbReference type="PROSITE" id="PS50975">
    <property type="entry name" value="ATP_GRASP"/>
    <property type="match status" value="1"/>
</dbReference>
<accession>A0A8J7GBR5</accession>
<organism evidence="3 4">
    <name type="scientific">Longispora fulva</name>
    <dbReference type="NCBI Taxonomy" id="619741"/>
    <lineage>
        <taxon>Bacteria</taxon>
        <taxon>Bacillati</taxon>
        <taxon>Actinomycetota</taxon>
        <taxon>Actinomycetes</taxon>
        <taxon>Micromonosporales</taxon>
        <taxon>Micromonosporaceae</taxon>
        <taxon>Longispora</taxon>
    </lineage>
</organism>
<dbReference type="EMBL" id="JADOUF010000001">
    <property type="protein sequence ID" value="MBG6134591.1"/>
    <property type="molecule type" value="Genomic_DNA"/>
</dbReference>
<evidence type="ECO:0000313" key="4">
    <source>
        <dbReference type="Proteomes" id="UP000622552"/>
    </source>
</evidence>
<dbReference type="PANTHER" id="PTHR21621:SF0">
    <property type="entry name" value="BETA-CITRYLGLUTAMATE SYNTHASE B-RELATED"/>
    <property type="match status" value="1"/>
</dbReference>
<protein>
    <submittedName>
        <fullName evidence="3">ATP-grasp ribosomal peptide maturase</fullName>
    </submittedName>
</protein>
<feature type="domain" description="ATP-grasp" evidence="2">
    <location>
        <begin position="131"/>
        <end position="317"/>
    </location>
</feature>
<dbReference type="AlphaFoldDB" id="A0A8J7GBR5"/>
<dbReference type="InterPro" id="IPR048936">
    <property type="entry name" value="MvdD-like_ATPgrasp"/>
</dbReference>
<comment type="caution">
    <text evidence="3">The sequence shown here is derived from an EMBL/GenBank/DDBJ whole genome shotgun (WGS) entry which is preliminary data.</text>
</comment>
<dbReference type="NCBIfam" id="TIGR04187">
    <property type="entry name" value="GRASP_SAV_5884"/>
    <property type="match status" value="1"/>
</dbReference>
<evidence type="ECO:0000259" key="2">
    <source>
        <dbReference type="PROSITE" id="PS50975"/>
    </source>
</evidence>
<dbReference type="Proteomes" id="UP000622552">
    <property type="component" value="Unassembled WGS sequence"/>
</dbReference>
<dbReference type="GO" id="GO:0005737">
    <property type="term" value="C:cytoplasm"/>
    <property type="evidence" value="ECO:0007669"/>
    <property type="project" value="TreeGrafter"/>
</dbReference>
<dbReference type="GO" id="GO:0005524">
    <property type="term" value="F:ATP binding"/>
    <property type="evidence" value="ECO:0007669"/>
    <property type="project" value="UniProtKB-UniRule"/>
</dbReference>
<dbReference type="RefSeq" id="WP_197001806.1">
    <property type="nucleotide sequence ID" value="NZ_BONS01000023.1"/>
</dbReference>
<reference evidence="3" key="1">
    <citation type="submission" date="2020-11" db="EMBL/GenBank/DDBJ databases">
        <title>Sequencing the genomes of 1000 actinobacteria strains.</title>
        <authorList>
            <person name="Klenk H.-P."/>
        </authorList>
    </citation>
    <scope>NUCLEOTIDE SEQUENCE</scope>
    <source>
        <strain evidence="3">DSM 45356</strain>
    </source>
</reference>
<keyword evidence="4" id="KW-1185">Reference proteome</keyword>
<dbReference type="SUPFAM" id="SSF56059">
    <property type="entry name" value="Glutathione synthetase ATP-binding domain-like"/>
    <property type="match status" value="1"/>
</dbReference>
<evidence type="ECO:0000256" key="1">
    <source>
        <dbReference type="PROSITE-ProRule" id="PRU00409"/>
    </source>
</evidence>